<dbReference type="AlphaFoldDB" id="A0A8D9EFH2"/>
<name>A0A8D9EFH2_9HEMI</name>
<protein>
    <submittedName>
        <fullName evidence="1">Uncharacterized protein</fullName>
    </submittedName>
</protein>
<evidence type="ECO:0000313" key="1">
    <source>
        <dbReference type="EMBL" id="CAG6751766.1"/>
    </source>
</evidence>
<dbReference type="EMBL" id="HBUF01530847">
    <property type="protein sequence ID" value="CAG6751766.1"/>
    <property type="molecule type" value="Transcribed_RNA"/>
</dbReference>
<organism evidence="1">
    <name type="scientific">Cacopsylla melanoneura</name>
    <dbReference type="NCBI Taxonomy" id="428564"/>
    <lineage>
        <taxon>Eukaryota</taxon>
        <taxon>Metazoa</taxon>
        <taxon>Ecdysozoa</taxon>
        <taxon>Arthropoda</taxon>
        <taxon>Hexapoda</taxon>
        <taxon>Insecta</taxon>
        <taxon>Pterygota</taxon>
        <taxon>Neoptera</taxon>
        <taxon>Paraneoptera</taxon>
        <taxon>Hemiptera</taxon>
        <taxon>Sternorrhyncha</taxon>
        <taxon>Psylloidea</taxon>
        <taxon>Psyllidae</taxon>
        <taxon>Psyllinae</taxon>
        <taxon>Cacopsylla</taxon>
    </lineage>
</organism>
<reference evidence="1" key="1">
    <citation type="submission" date="2021-05" db="EMBL/GenBank/DDBJ databases">
        <authorList>
            <person name="Alioto T."/>
            <person name="Alioto T."/>
            <person name="Gomez Garrido J."/>
        </authorList>
    </citation>
    <scope>NUCLEOTIDE SEQUENCE</scope>
</reference>
<accession>A0A8D9EFH2</accession>
<proteinExistence type="predicted"/>
<sequence length="125" mass="15003">MAESDEVLISAAYIVLQKFKKEKRNRRIWIRDYLNKRETLKSISNELVLDSFLFKNFSRMSKSDFEYLIQKIGPNIKKQDTVMRRAIPLTTRILITLRYLATGDSYRSLMYLFRVFIQSVCLFFR</sequence>